<name>A0A6S6S9V8_9BACT</name>
<evidence type="ECO:0000313" key="1">
    <source>
        <dbReference type="EMBL" id="CAA6804573.1"/>
    </source>
</evidence>
<dbReference type="AlphaFoldDB" id="A0A6S6S9V8"/>
<dbReference type="Pfam" id="PF26421">
    <property type="entry name" value="Avidin_like"/>
    <property type="match status" value="1"/>
</dbReference>
<evidence type="ECO:0008006" key="2">
    <source>
        <dbReference type="Google" id="ProtNLM"/>
    </source>
</evidence>
<protein>
    <recommendedName>
        <fullName evidence="2">N-acetylglutamate synthase</fullName>
    </recommendedName>
</protein>
<reference evidence="1" key="1">
    <citation type="submission" date="2020-01" db="EMBL/GenBank/DDBJ databases">
        <authorList>
            <person name="Meier V. D."/>
            <person name="Meier V D."/>
        </authorList>
    </citation>
    <scope>NUCLEOTIDE SEQUENCE</scope>
    <source>
        <strain evidence="1">HLG_WM_MAG_10</strain>
    </source>
</reference>
<organism evidence="1">
    <name type="scientific">uncultured Aureispira sp</name>
    <dbReference type="NCBI Taxonomy" id="1331704"/>
    <lineage>
        <taxon>Bacteria</taxon>
        <taxon>Pseudomonadati</taxon>
        <taxon>Bacteroidota</taxon>
        <taxon>Saprospiria</taxon>
        <taxon>Saprospirales</taxon>
        <taxon>Saprospiraceae</taxon>
        <taxon>Aureispira</taxon>
        <taxon>environmental samples</taxon>
    </lineage>
</organism>
<dbReference type="InterPro" id="IPR058595">
    <property type="entry name" value="Avidin-like"/>
</dbReference>
<gene>
    <name evidence="1" type="ORF">HELGO_WM33602</name>
</gene>
<accession>A0A6S6S9V8</accession>
<proteinExistence type="predicted"/>
<sequence>MATFNYNNKIFKAIVNDDNGHVTNETTFYYRQRGQVIWGTYEGGGIEIGTITGKVLEDGKLEFNYQHVNTFGELMTGYCVSTPEMRSTGRIRLFEKWRWTCGDNSEGMSIIEEVVAMG</sequence>
<dbReference type="EMBL" id="CACVAQ010000101">
    <property type="protein sequence ID" value="CAA6804573.1"/>
    <property type="molecule type" value="Genomic_DNA"/>
</dbReference>